<keyword evidence="2" id="KW-1185">Reference proteome</keyword>
<name>A0A3G8XLE8_9FLAO</name>
<sequence length="478" mass="54660">MMSKETYVGGDIIETTGGNNLSYAKDVIENIGLQVIQDGKTNGVFYGINKDAPIISTNINLKKFLVHFRRPKNYDGKYGFDWLREEYIYPMVTVTNDNNGNPINAPTALCKNTTALKQEYLNGVVNNIKPYTINYYPAWLAIFPHTTTSQFPHGSDMHENGVNLDLQIDEIDQIISDGTEILFESQNQYLKISPKKIAISDVISSNRKSRNVNGRNINYYKLERKVNIKCTGGVLNKHEEIKVFAKLDQEKVEVGKLMVYKNNVIPKAEIVVVNVLTGGNKAQLKDDYQYLFKRQSFNQALIRAEVKVDTEFDLNKLNTNPDINNFLISVNGYSAKKKLSEIIRLYELYGKYTVPGGINSNNTHRTYLFFTSLSSGGTRGICSLNQNNVWGNSYLVFNIGLQNPRTIIHECGHSFSLPHTFEQAGNPRHVFYQGYTDAYMDYDWRQGGSPNPYSSKMYSIFKWQWEIMRNDRSLIFNY</sequence>
<organism evidence="1 2">
    <name type="scientific">Kaistella carnis</name>
    <dbReference type="NCBI Taxonomy" id="1241979"/>
    <lineage>
        <taxon>Bacteria</taxon>
        <taxon>Pseudomonadati</taxon>
        <taxon>Bacteroidota</taxon>
        <taxon>Flavobacteriia</taxon>
        <taxon>Flavobacteriales</taxon>
        <taxon>Weeksellaceae</taxon>
        <taxon>Chryseobacterium group</taxon>
        <taxon>Kaistella</taxon>
    </lineage>
</organism>
<dbReference type="OrthoDB" id="6717961at2"/>
<dbReference type="Gene3D" id="3.40.390.10">
    <property type="entry name" value="Collagenase (Catalytic Domain)"/>
    <property type="match status" value="1"/>
</dbReference>
<protein>
    <submittedName>
        <fullName evidence="1">Uncharacterized protein</fullName>
    </submittedName>
</protein>
<dbReference type="EMBL" id="CP034159">
    <property type="protein sequence ID" value="AZI34315.1"/>
    <property type="molecule type" value="Genomic_DNA"/>
</dbReference>
<dbReference type="InterPro" id="IPR024079">
    <property type="entry name" value="MetalloPept_cat_dom_sf"/>
</dbReference>
<evidence type="ECO:0000313" key="1">
    <source>
        <dbReference type="EMBL" id="AZI34315.1"/>
    </source>
</evidence>
<dbReference type="GO" id="GO:0008237">
    <property type="term" value="F:metallopeptidase activity"/>
    <property type="evidence" value="ECO:0007669"/>
    <property type="project" value="InterPro"/>
</dbReference>
<accession>A0A3G8XLE8</accession>
<gene>
    <name evidence="1" type="ORF">EIB73_14515</name>
</gene>
<dbReference type="AlphaFoldDB" id="A0A3G8XLE8"/>
<dbReference type="KEGG" id="ccas:EIB73_14515"/>
<dbReference type="Proteomes" id="UP000270185">
    <property type="component" value="Chromosome"/>
</dbReference>
<evidence type="ECO:0000313" key="2">
    <source>
        <dbReference type="Proteomes" id="UP000270185"/>
    </source>
</evidence>
<dbReference type="SUPFAM" id="SSF55486">
    <property type="entry name" value="Metalloproteases ('zincins'), catalytic domain"/>
    <property type="match status" value="1"/>
</dbReference>
<proteinExistence type="predicted"/>
<reference evidence="2" key="1">
    <citation type="submission" date="2018-11" db="EMBL/GenBank/DDBJ databases">
        <title>Proposal to divide the Flavobacteriaceae and reorganize its genera based on Amino Acid Identity values calculated from whole genome sequences.</title>
        <authorList>
            <person name="Nicholson A.C."/>
            <person name="Gulvik C.A."/>
            <person name="Whitney A.M."/>
            <person name="Humrighouse B.W."/>
            <person name="Bell M."/>
            <person name="Holmes B."/>
            <person name="Steigerwalt A.G."/>
            <person name="Villarma A."/>
            <person name="Sheth M."/>
            <person name="Batra D."/>
            <person name="Pryor J."/>
            <person name="Bernardet J.-F."/>
            <person name="Hugo C."/>
            <person name="Kampfer P."/>
            <person name="Newman J.D."/>
            <person name="McQuiston J.R."/>
        </authorList>
    </citation>
    <scope>NUCLEOTIDE SEQUENCE [LARGE SCALE GENOMIC DNA]</scope>
    <source>
        <strain evidence="2">G0081</strain>
    </source>
</reference>